<dbReference type="RefSeq" id="XP_007703887.1">
    <property type="nucleotide sequence ID" value="XM_007705697.1"/>
</dbReference>
<accession>M2RZX6</accession>
<dbReference type="KEGG" id="bsc:COCSADRAFT_345865"/>
<sequence>MVLYDEDGRVVIVHEEYLEEEARQRCMRSKDPYTDPIDVCKQRNGLKTTKDVEIIVDSQIFKTLYCEKMSSWGSDFEYIKGFRQGKDKKLSRPLCRETLILCSSFAKDYFTYNPSDDKLKLPVCYPLVKGSDQDDEQLAYIRADEIEAYIIPWLDKVKVYMSSQKSKDTTDDNQPKRSNQTTNQKMKAYLTNPNGPIAMEIPPSLLEKIHLYNCMLQLGLPKFIQSPLINALILQLYKTKLSACHLDAIEITICRLYSRGIAILDPVINHLVGTYSLRSLSDRNHPKPAGTRKRKRKHYALPQTGKLKADDVVRVDGSLENKFEREELRAVDFSETNRRYLKFTRYQVPRGRLGTDNCLMPPKLPVLGHCIRHWSGVRRRGGTSAAHTGLPLNVGWGKKYVGRGDEVLADEGDCEVEGGNQLVGLEYFRKNGPGLGDGEGE</sequence>
<dbReference type="GeneID" id="19137736"/>
<gene>
    <name evidence="1" type="ORF">COCSADRAFT_345865</name>
</gene>
<dbReference type="AlphaFoldDB" id="M2RZX6"/>
<keyword evidence="2" id="KW-1185">Reference proteome</keyword>
<reference evidence="2" key="2">
    <citation type="journal article" date="2013" name="PLoS Genet.">
        <title>Comparative genome structure, secondary metabolite, and effector coding capacity across Cochliobolus pathogens.</title>
        <authorList>
            <person name="Condon B.J."/>
            <person name="Leng Y."/>
            <person name="Wu D."/>
            <person name="Bushley K.E."/>
            <person name="Ohm R.A."/>
            <person name="Otillar R."/>
            <person name="Martin J."/>
            <person name="Schackwitz W."/>
            <person name="Grimwood J."/>
            <person name="MohdZainudin N."/>
            <person name="Xue C."/>
            <person name="Wang R."/>
            <person name="Manning V.A."/>
            <person name="Dhillon B."/>
            <person name="Tu Z.J."/>
            <person name="Steffenson B.J."/>
            <person name="Salamov A."/>
            <person name="Sun H."/>
            <person name="Lowry S."/>
            <person name="LaButti K."/>
            <person name="Han J."/>
            <person name="Copeland A."/>
            <person name="Lindquist E."/>
            <person name="Barry K."/>
            <person name="Schmutz J."/>
            <person name="Baker S.E."/>
            <person name="Ciuffetti L.M."/>
            <person name="Grigoriev I.V."/>
            <person name="Zhong S."/>
            <person name="Turgeon B.G."/>
        </authorList>
    </citation>
    <scope>NUCLEOTIDE SEQUENCE [LARGE SCALE GENOMIC DNA]</scope>
    <source>
        <strain evidence="2">ND90Pr / ATCC 201652</strain>
    </source>
</reference>
<evidence type="ECO:0000313" key="2">
    <source>
        <dbReference type="Proteomes" id="UP000016934"/>
    </source>
</evidence>
<dbReference type="EMBL" id="KB445650">
    <property type="protein sequence ID" value="EMD60573.1"/>
    <property type="molecule type" value="Genomic_DNA"/>
</dbReference>
<dbReference type="HOGENOM" id="CLU_031810_0_0_1"/>
<proteinExistence type="predicted"/>
<reference evidence="1 2" key="1">
    <citation type="journal article" date="2012" name="PLoS Pathog.">
        <title>Diverse lifestyles and strategies of plant pathogenesis encoded in the genomes of eighteen Dothideomycetes fungi.</title>
        <authorList>
            <person name="Ohm R.A."/>
            <person name="Feau N."/>
            <person name="Henrissat B."/>
            <person name="Schoch C.L."/>
            <person name="Horwitz B.A."/>
            <person name="Barry K.W."/>
            <person name="Condon B.J."/>
            <person name="Copeland A.C."/>
            <person name="Dhillon B."/>
            <person name="Glaser F."/>
            <person name="Hesse C.N."/>
            <person name="Kosti I."/>
            <person name="LaButti K."/>
            <person name="Lindquist E.A."/>
            <person name="Lucas S."/>
            <person name="Salamov A.A."/>
            <person name="Bradshaw R.E."/>
            <person name="Ciuffetti L."/>
            <person name="Hamelin R.C."/>
            <person name="Kema G.H.J."/>
            <person name="Lawrence C."/>
            <person name="Scott J.A."/>
            <person name="Spatafora J.W."/>
            <person name="Turgeon B.G."/>
            <person name="de Wit P.J.G.M."/>
            <person name="Zhong S."/>
            <person name="Goodwin S.B."/>
            <person name="Grigoriev I.V."/>
        </authorList>
    </citation>
    <scope>NUCLEOTIDE SEQUENCE [LARGE SCALE GENOMIC DNA]</scope>
    <source>
        <strain evidence="2">ND90Pr / ATCC 201652</strain>
    </source>
</reference>
<dbReference type="OMA" id="IRHWSGV"/>
<organism evidence="1 2">
    <name type="scientific">Cochliobolus sativus (strain ND90Pr / ATCC 201652)</name>
    <name type="common">Common root rot and spot blotch fungus</name>
    <name type="synonym">Bipolaris sorokiniana</name>
    <dbReference type="NCBI Taxonomy" id="665912"/>
    <lineage>
        <taxon>Eukaryota</taxon>
        <taxon>Fungi</taxon>
        <taxon>Dikarya</taxon>
        <taxon>Ascomycota</taxon>
        <taxon>Pezizomycotina</taxon>
        <taxon>Dothideomycetes</taxon>
        <taxon>Pleosporomycetidae</taxon>
        <taxon>Pleosporales</taxon>
        <taxon>Pleosporineae</taxon>
        <taxon>Pleosporaceae</taxon>
        <taxon>Bipolaris</taxon>
    </lineage>
</organism>
<dbReference type="OrthoDB" id="3798868at2759"/>
<name>M2RZX6_COCSN</name>
<dbReference type="Proteomes" id="UP000016934">
    <property type="component" value="Unassembled WGS sequence"/>
</dbReference>
<protein>
    <submittedName>
        <fullName evidence="1">Uncharacterized protein</fullName>
    </submittedName>
</protein>
<evidence type="ECO:0000313" key="1">
    <source>
        <dbReference type="EMBL" id="EMD60573.1"/>
    </source>
</evidence>